<protein>
    <recommendedName>
        <fullName evidence="1">PRD domain-containing protein</fullName>
    </recommendedName>
</protein>
<dbReference type="Gene3D" id="1.10.1790.10">
    <property type="entry name" value="PRD domain"/>
    <property type="match status" value="1"/>
</dbReference>
<dbReference type="InterPro" id="IPR036634">
    <property type="entry name" value="PRD_sf"/>
</dbReference>
<dbReference type="InterPro" id="IPR011608">
    <property type="entry name" value="PRD"/>
</dbReference>
<dbReference type="STRING" id="880157.AB204_14555"/>
<dbReference type="PATRIC" id="fig|880157.4.peg.3103"/>
<dbReference type="AlphaFoldDB" id="A0A0J5IMN1"/>
<dbReference type="RefSeq" id="WP_047964084.1">
    <property type="nucleotide sequence ID" value="NZ_CAWMBG010000099.1"/>
</dbReference>
<dbReference type="SUPFAM" id="SSF63520">
    <property type="entry name" value="PTS-regulatory domain, PRD"/>
    <property type="match status" value="1"/>
</dbReference>
<dbReference type="Proteomes" id="UP000036277">
    <property type="component" value="Unassembled WGS sequence"/>
</dbReference>
<dbReference type="GO" id="GO:0006355">
    <property type="term" value="P:regulation of DNA-templated transcription"/>
    <property type="evidence" value="ECO:0007669"/>
    <property type="project" value="InterPro"/>
</dbReference>
<name>A0A0J5IMN1_9GAMM</name>
<dbReference type="OrthoDB" id="6447514at2"/>
<keyword evidence="3" id="KW-1185">Reference proteome</keyword>
<organism evidence="2 3">
    <name type="scientific">Xenorhabdus khoisanae</name>
    <dbReference type="NCBI Taxonomy" id="880157"/>
    <lineage>
        <taxon>Bacteria</taxon>
        <taxon>Pseudomonadati</taxon>
        <taxon>Pseudomonadota</taxon>
        <taxon>Gammaproteobacteria</taxon>
        <taxon>Enterobacterales</taxon>
        <taxon>Morganellaceae</taxon>
        <taxon>Xenorhabdus</taxon>
    </lineage>
</organism>
<accession>A0A0J5IMN1</accession>
<evidence type="ECO:0000313" key="3">
    <source>
        <dbReference type="Proteomes" id="UP000036277"/>
    </source>
</evidence>
<comment type="caution">
    <text evidence="2">The sequence shown here is derived from an EMBL/GenBank/DDBJ whole genome shotgun (WGS) entry which is preliminary data.</text>
</comment>
<evidence type="ECO:0000259" key="1">
    <source>
        <dbReference type="PROSITE" id="PS51372"/>
    </source>
</evidence>
<proteinExistence type="predicted"/>
<dbReference type="EMBL" id="LFCV01000099">
    <property type="protein sequence ID" value="KMJ44435.1"/>
    <property type="molecule type" value="Genomic_DNA"/>
</dbReference>
<dbReference type="PROSITE" id="PS51372">
    <property type="entry name" value="PRD_2"/>
    <property type="match status" value="1"/>
</dbReference>
<feature type="domain" description="PRD" evidence="1">
    <location>
        <begin position="14"/>
        <end position="120"/>
    </location>
</feature>
<gene>
    <name evidence="2" type="ORF">AB204_14555</name>
</gene>
<evidence type="ECO:0000313" key="2">
    <source>
        <dbReference type="EMBL" id="KMJ44435.1"/>
    </source>
</evidence>
<sequence>MVEQRLTILLQGGVIDQDIYDDMLNVVHALEDTWRIPIHHPQGEMALTHMASAFMRSRRGEKVSPLDKDILSNIEQSEDYNRLLTIHHSLIENFKVKLDPSEEGYLLVNLYGLMLSIESD</sequence>
<reference evidence="2 3" key="1">
    <citation type="submission" date="2015-06" db="EMBL/GenBank/DDBJ databases">
        <title>Draft Whole-Genome Sequence of the Entomopathogenic Bacterium Xenorhabdus khoisanae.</title>
        <authorList>
            <person name="Naidoo S."/>
            <person name="Featherston J."/>
            <person name="Gray V.M."/>
        </authorList>
    </citation>
    <scope>NUCLEOTIDE SEQUENCE [LARGE SCALE GENOMIC DNA]</scope>
    <source>
        <strain evidence="2 3">MCB</strain>
    </source>
</reference>